<evidence type="ECO:0000256" key="2">
    <source>
        <dbReference type="ARBA" id="ARBA00022801"/>
    </source>
</evidence>
<dbReference type="Proteomes" id="UP000317238">
    <property type="component" value="Unassembled WGS sequence"/>
</dbReference>
<keyword evidence="6" id="KW-1185">Reference proteome</keyword>
<dbReference type="PANTHER" id="PTHR42693:SF53">
    <property type="entry name" value="ENDO-4-O-SULFATASE"/>
    <property type="match status" value="1"/>
</dbReference>
<sequence length="629" mass="71258" precursor="true">MCRRYTRIVTRTMIAIAAASFILGTIHTARADDRPNILWITSEDNGPELGCYNDAYADTPRIDALASRSLRYKRCWSNAPVCAPARTTIVSGMYATSLGAHHMRSAVGLPDAMRLYPLVFRDAGYYTSNNNKTDYNFANPEPGWHDSSRQAHWRGRAENQPFFAVFNFTVSHESKIRNKPHTLVHDPAKAKLPAYHPDTPEVRRDWAQYYDRLTEMDAMVGKVLDDLKADGLDDSTIVFYYGDHGSGMPRSKRWPFDSGLHVPLLVHVPEKFRSVAPENYLPGGMSDRLVAFVDLAPTALSMAGIQPPENMQGVPFAGQFAGEAKPFIFGYRGRMDERIDEVRSCTDGRFVYMKHFYPDRPYLKHVEFMFQTPTTQVWKRMFDEGKLNDAQSKFWQPKPSEELFDLESDPDETVNVAGRPEHADRLRRMRQAMQDWSIETRDLGLLTEAEIHRRSGDQAPRTFGLSPDYDIEQLVQVAYACTDRENPPSLGKLNQWVRSSESGVRYWAVRSFLCRPDDAWKNDASIAKMLEAAMLDDSPSVRVAAAEVAMQMDGPLRQRAPAVLANLADVDNYGQLVPVAALNVLDKYWSELPDDLQKRVEALPEKTKDAPQRVSGYVGRLLKHVQSLP</sequence>
<dbReference type="InterPro" id="IPR017850">
    <property type="entry name" value="Alkaline_phosphatase_core_sf"/>
</dbReference>
<comment type="similarity">
    <text evidence="1">Belongs to the sulfatase family.</text>
</comment>
<dbReference type="Gene3D" id="3.40.720.10">
    <property type="entry name" value="Alkaline Phosphatase, subunit A"/>
    <property type="match status" value="1"/>
</dbReference>
<dbReference type="InterPro" id="IPR050738">
    <property type="entry name" value="Sulfatase"/>
</dbReference>
<dbReference type="PANTHER" id="PTHR42693">
    <property type="entry name" value="ARYLSULFATASE FAMILY MEMBER"/>
    <property type="match status" value="1"/>
</dbReference>
<gene>
    <name evidence="5" type="ORF">Pan14r_35260</name>
</gene>
<evidence type="ECO:0000256" key="3">
    <source>
        <dbReference type="SAM" id="SignalP"/>
    </source>
</evidence>
<evidence type="ECO:0000256" key="1">
    <source>
        <dbReference type="ARBA" id="ARBA00008779"/>
    </source>
</evidence>
<dbReference type="Pfam" id="PF00884">
    <property type="entry name" value="Sulfatase"/>
    <property type="match status" value="1"/>
</dbReference>
<dbReference type="InterPro" id="IPR000917">
    <property type="entry name" value="Sulfatase_N"/>
</dbReference>
<evidence type="ECO:0000313" key="6">
    <source>
        <dbReference type="Proteomes" id="UP000317238"/>
    </source>
</evidence>
<evidence type="ECO:0000259" key="4">
    <source>
        <dbReference type="Pfam" id="PF00884"/>
    </source>
</evidence>
<dbReference type="CDD" id="cd16027">
    <property type="entry name" value="SGSH"/>
    <property type="match status" value="1"/>
</dbReference>
<feature type="chain" id="PRO_5023100249" evidence="3">
    <location>
        <begin position="32"/>
        <end position="629"/>
    </location>
</feature>
<dbReference type="EMBL" id="SJPL01000001">
    <property type="protein sequence ID" value="TWT71216.1"/>
    <property type="molecule type" value="Genomic_DNA"/>
</dbReference>
<dbReference type="GO" id="GO:0004065">
    <property type="term" value="F:arylsulfatase activity"/>
    <property type="evidence" value="ECO:0007669"/>
    <property type="project" value="TreeGrafter"/>
</dbReference>
<keyword evidence="2" id="KW-0378">Hydrolase</keyword>
<accession>A0A5C5Y6A0</accession>
<feature type="signal peptide" evidence="3">
    <location>
        <begin position="1"/>
        <end position="31"/>
    </location>
</feature>
<evidence type="ECO:0000313" key="5">
    <source>
        <dbReference type="EMBL" id="TWT71216.1"/>
    </source>
</evidence>
<organism evidence="5 6">
    <name type="scientific">Crateriforma conspicua</name>
    <dbReference type="NCBI Taxonomy" id="2527996"/>
    <lineage>
        <taxon>Bacteria</taxon>
        <taxon>Pseudomonadati</taxon>
        <taxon>Planctomycetota</taxon>
        <taxon>Planctomycetia</taxon>
        <taxon>Planctomycetales</taxon>
        <taxon>Planctomycetaceae</taxon>
        <taxon>Crateriforma</taxon>
    </lineage>
</organism>
<name>A0A5C5Y6A0_9PLAN</name>
<reference evidence="5 6" key="1">
    <citation type="submission" date="2019-02" db="EMBL/GenBank/DDBJ databases">
        <title>Deep-cultivation of Planctomycetes and their phenomic and genomic characterization uncovers novel biology.</title>
        <authorList>
            <person name="Wiegand S."/>
            <person name="Jogler M."/>
            <person name="Boedeker C."/>
            <person name="Pinto D."/>
            <person name="Vollmers J."/>
            <person name="Rivas-Marin E."/>
            <person name="Kohn T."/>
            <person name="Peeters S.H."/>
            <person name="Heuer A."/>
            <person name="Rast P."/>
            <person name="Oberbeckmann S."/>
            <person name="Bunk B."/>
            <person name="Jeske O."/>
            <person name="Meyerdierks A."/>
            <person name="Storesund J.E."/>
            <person name="Kallscheuer N."/>
            <person name="Luecker S."/>
            <person name="Lage O.M."/>
            <person name="Pohl T."/>
            <person name="Merkel B.J."/>
            <person name="Hornburger P."/>
            <person name="Mueller R.-W."/>
            <person name="Bruemmer F."/>
            <person name="Labrenz M."/>
            <person name="Spormann A.M."/>
            <person name="Op Den Camp H."/>
            <person name="Overmann J."/>
            <person name="Amann R."/>
            <person name="Jetten M.S.M."/>
            <person name="Mascher T."/>
            <person name="Medema M.H."/>
            <person name="Devos D.P."/>
            <person name="Kaster A.-K."/>
            <person name="Ovreas L."/>
            <person name="Rohde M."/>
            <person name="Galperin M.Y."/>
            <person name="Jogler C."/>
        </authorList>
    </citation>
    <scope>NUCLEOTIDE SEQUENCE [LARGE SCALE GENOMIC DNA]</scope>
    <source>
        <strain evidence="5 6">Pan14r</strain>
    </source>
</reference>
<dbReference type="SUPFAM" id="SSF53649">
    <property type="entry name" value="Alkaline phosphatase-like"/>
    <property type="match status" value="1"/>
</dbReference>
<feature type="domain" description="Sulfatase N-terminal" evidence="4">
    <location>
        <begin position="35"/>
        <end position="305"/>
    </location>
</feature>
<keyword evidence="3" id="KW-0732">Signal</keyword>
<protein>
    <submittedName>
        <fullName evidence="5">Sulfatase</fullName>
    </submittedName>
</protein>
<dbReference type="AlphaFoldDB" id="A0A5C5Y6A0"/>
<comment type="caution">
    <text evidence="5">The sequence shown here is derived from an EMBL/GenBank/DDBJ whole genome shotgun (WGS) entry which is preliminary data.</text>
</comment>
<proteinExistence type="inferred from homology"/>